<evidence type="ECO:0000256" key="1">
    <source>
        <dbReference type="ARBA" id="ARBA00007164"/>
    </source>
</evidence>
<keyword evidence="6" id="KW-0961">Cell wall biogenesis/degradation</keyword>
<keyword evidence="3" id="KW-0378">Hydrolase</keyword>
<evidence type="ECO:0000259" key="8">
    <source>
        <dbReference type="Pfam" id="PF00768"/>
    </source>
</evidence>
<dbReference type="PANTHER" id="PTHR21581:SF33">
    <property type="entry name" value="D-ALANYL-D-ALANINE CARBOXYPEPTIDASE DACB"/>
    <property type="match status" value="1"/>
</dbReference>
<evidence type="ECO:0000256" key="3">
    <source>
        <dbReference type="ARBA" id="ARBA00022801"/>
    </source>
</evidence>
<proteinExistence type="inferred from homology"/>
<keyword evidence="10" id="KW-1185">Reference proteome</keyword>
<sequence length="383" mass="43068">MELLKNKMKGVFFCLLCSVLIFTFYPYRSQAAAPKVSAQAAVLMDQASGRVLFRHNDKEKLSIASITKVMTAILAIESGKMDRTVTVSQEAIQTEGSSIYLKTGEKIKLRDLVYGLMLRSGNDASRAIAEAVGGSVSGFVLLMNQRAKTLGMSRTHFANPNGLEDPNHYSTAYDMALLTRYAMDNAQFRKIAGTKLYRAPATNKENVRVWKNKNKMLRLYKYATGGKTGFTKKARRTLISTASKNHLNLVAVTLNDGDDWKDHQDLFEWAFARFRPVQVVKKGKLKAHVHSFYQNRLYVHRSVVLPLTGKEQKKLKKNLYLLKPEKAKNWQPGSPAGRMNVVIGKQTLTALPVYFQPKKNQKAHHFWSRFSIFLQAIISGGGS</sequence>
<evidence type="ECO:0000313" key="9">
    <source>
        <dbReference type="EMBL" id="MCL1631862.1"/>
    </source>
</evidence>
<dbReference type="Proteomes" id="UP001203004">
    <property type="component" value="Unassembled WGS sequence"/>
</dbReference>
<dbReference type="InterPro" id="IPR012338">
    <property type="entry name" value="Beta-lactam/transpept-like"/>
</dbReference>
<evidence type="ECO:0000313" key="10">
    <source>
        <dbReference type="Proteomes" id="UP001203004"/>
    </source>
</evidence>
<evidence type="ECO:0000256" key="6">
    <source>
        <dbReference type="ARBA" id="ARBA00023316"/>
    </source>
</evidence>
<dbReference type="PANTHER" id="PTHR21581">
    <property type="entry name" value="D-ALANYL-D-ALANINE CARBOXYPEPTIDASE"/>
    <property type="match status" value="1"/>
</dbReference>
<dbReference type="Gene3D" id="3.40.710.10">
    <property type="entry name" value="DD-peptidase/beta-lactamase superfamily"/>
    <property type="match status" value="1"/>
</dbReference>
<gene>
    <name evidence="9" type="ORF">M3N64_07845</name>
</gene>
<accession>A0ABT0MAF3</accession>
<name>A0ABT0MAF3_9BACL</name>
<reference evidence="9 10" key="1">
    <citation type="submission" date="2022-05" db="EMBL/GenBank/DDBJ databases">
        <title>Sporolactobacillus sp nov CPB3-1, isolated from tree bark (Mangifera indica L.).</title>
        <authorList>
            <person name="Phuengjayaem S."/>
            <person name="Tanasupawat S."/>
        </authorList>
    </citation>
    <scope>NUCLEOTIDE SEQUENCE [LARGE SCALE GENOMIC DNA]</scope>
    <source>
        <strain evidence="9 10">CPB3-1</strain>
    </source>
</reference>
<protein>
    <submittedName>
        <fullName evidence="9">D-alanyl-D-alanine carboxypeptidase</fullName>
    </submittedName>
</protein>
<dbReference type="Gene3D" id="2.30.140.30">
    <property type="match status" value="1"/>
</dbReference>
<dbReference type="InterPro" id="IPR018044">
    <property type="entry name" value="Peptidase_S11"/>
</dbReference>
<keyword evidence="9" id="KW-0645">Protease</keyword>
<keyword evidence="5" id="KW-0573">Peptidoglycan synthesis</keyword>
<evidence type="ECO:0000256" key="5">
    <source>
        <dbReference type="ARBA" id="ARBA00022984"/>
    </source>
</evidence>
<dbReference type="EMBL" id="JAMAST010000007">
    <property type="protein sequence ID" value="MCL1631862.1"/>
    <property type="molecule type" value="Genomic_DNA"/>
</dbReference>
<evidence type="ECO:0000256" key="7">
    <source>
        <dbReference type="RuleBase" id="RU004016"/>
    </source>
</evidence>
<keyword evidence="2" id="KW-0732">Signal</keyword>
<evidence type="ECO:0000256" key="4">
    <source>
        <dbReference type="ARBA" id="ARBA00022960"/>
    </source>
</evidence>
<dbReference type="SUPFAM" id="SSF56601">
    <property type="entry name" value="beta-lactamase/transpeptidase-like"/>
    <property type="match status" value="1"/>
</dbReference>
<dbReference type="Pfam" id="PF00768">
    <property type="entry name" value="Peptidase_S11"/>
    <property type="match status" value="1"/>
</dbReference>
<comment type="caution">
    <text evidence="9">The sequence shown here is derived from an EMBL/GenBank/DDBJ whole genome shotgun (WGS) entry which is preliminary data.</text>
</comment>
<feature type="domain" description="Peptidase S11 D-alanyl-D-alanine carboxypeptidase A N-terminal" evidence="8">
    <location>
        <begin position="30"/>
        <end position="256"/>
    </location>
</feature>
<keyword evidence="9" id="KW-0121">Carboxypeptidase</keyword>
<organism evidence="9 10">
    <name type="scientific">Sporolactobacillus mangiferae</name>
    <dbReference type="NCBI Taxonomy" id="2940498"/>
    <lineage>
        <taxon>Bacteria</taxon>
        <taxon>Bacillati</taxon>
        <taxon>Bacillota</taxon>
        <taxon>Bacilli</taxon>
        <taxon>Bacillales</taxon>
        <taxon>Sporolactobacillaceae</taxon>
        <taxon>Sporolactobacillus</taxon>
    </lineage>
</organism>
<dbReference type="PRINTS" id="PR00725">
    <property type="entry name" value="DADACBPTASE1"/>
</dbReference>
<keyword evidence="4" id="KW-0133">Cell shape</keyword>
<dbReference type="InterPro" id="IPR001967">
    <property type="entry name" value="Peptidase_S11_N"/>
</dbReference>
<dbReference type="RefSeq" id="WP_249100677.1">
    <property type="nucleotide sequence ID" value="NZ_JAMAST010000007.1"/>
</dbReference>
<dbReference type="GO" id="GO:0004180">
    <property type="term" value="F:carboxypeptidase activity"/>
    <property type="evidence" value="ECO:0007669"/>
    <property type="project" value="UniProtKB-KW"/>
</dbReference>
<evidence type="ECO:0000256" key="2">
    <source>
        <dbReference type="ARBA" id="ARBA00022729"/>
    </source>
</evidence>
<comment type="similarity">
    <text evidence="1 7">Belongs to the peptidase S11 family.</text>
</comment>